<keyword evidence="5" id="KW-1185">Reference proteome</keyword>
<dbReference type="AlphaFoldDB" id="A0A1B9R3D6"/>
<dbReference type="InterPro" id="IPR036680">
    <property type="entry name" value="SPOR-like_sf"/>
</dbReference>
<dbReference type="EMBL" id="MAJZ01000003">
    <property type="protein sequence ID" value="OCH78769.1"/>
    <property type="molecule type" value="Genomic_DNA"/>
</dbReference>
<evidence type="ECO:0000259" key="3">
    <source>
        <dbReference type="PROSITE" id="PS51724"/>
    </source>
</evidence>
<evidence type="ECO:0000256" key="2">
    <source>
        <dbReference type="SAM" id="SignalP"/>
    </source>
</evidence>
<dbReference type="SUPFAM" id="SSF110997">
    <property type="entry name" value="Sporulation related repeat"/>
    <property type="match status" value="1"/>
</dbReference>
<dbReference type="PROSITE" id="PS51724">
    <property type="entry name" value="SPOR"/>
    <property type="match status" value="1"/>
</dbReference>
<feature type="compositionally biased region" description="Polar residues" evidence="1">
    <location>
        <begin position="147"/>
        <end position="163"/>
    </location>
</feature>
<evidence type="ECO:0000313" key="5">
    <source>
        <dbReference type="Proteomes" id="UP000093173"/>
    </source>
</evidence>
<accession>A0A1B9R3D6</accession>
<proteinExistence type="predicted"/>
<reference evidence="5" key="1">
    <citation type="submission" date="2016-06" db="EMBL/GenBank/DDBJ databases">
        <authorList>
            <person name="Hehemann J.-H."/>
            <person name="Arevalo P."/>
            <person name="Datta M.S."/>
            <person name="Polz M.F."/>
        </authorList>
    </citation>
    <scope>NUCLEOTIDE SEQUENCE [LARGE SCALE GENOMIC DNA]</scope>
    <source>
        <strain evidence="5">9CSC122</strain>
    </source>
</reference>
<feature type="domain" description="SPOR" evidence="3">
    <location>
        <begin position="68"/>
        <end position="143"/>
    </location>
</feature>
<dbReference type="GO" id="GO:0042834">
    <property type="term" value="F:peptidoglycan binding"/>
    <property type="evidence" value="ECO:0007669"/>
    <property type="project" value="InterPro"/>
</dbReference>
<feature type="region of interest" description="Disordered" evidence="1">
    <location>
        <begin position="143"/>
        <end position="175"/>
    </location>
</feature>
<feature type="chain" id="PRO_5008634857" evidence="2">
    <location>
        <begin position="34"/>
        <end position="311"/>
    </location>
</feature>
<organism evidence="4 5">
    <name type="scientific">Vibrio genomosp. F10</name>
    <dbReference type="NCBI Taxonomy" id="723171"/>
    <lineage>
        <taxon>Bacteria</taxon>
        <taxon>Pseudomonadati</taxon>
        <taxon>Pseudomonadota</taxon>
        <taxon>Gammaproteobacteria</taxon>
        <taxon>Vibrionales</taxon>
        <taxon>Vibrionaceae</taxon>
        <taxon>Vibrio</taxon>
    </lineage>
</organism>
<dbReference type="InterPro" id="IPR016187">
    <property type="entry name" value="CTDL_fold"/>
</dbReference>
<dbReference type="Proteomes" id="UP000093173">
    <property type="component" value="Unassembled WGS sequence"/>
</dbReference>
<gene>
    <name evidence="4" type="ORF">A6E14_00680</name>
</gene>
<feature type="signal peptide" evidence="2">
    <location>
        <begin position="1"/>
        <end position="33"/>
    </location>
</feature>
<dbReference type="Pfam" id="PF05036">
    <property type="entry name" value="SPOR"/>
    <property type="match status" value="1"/>
</dbReference>
<protein>
    <submittedName>
        <fullName evidence="4">Sporulation protein</fullName>
    </submittedName>
</protein>
<dbReference type="InterPro" id="IPR007730">
    <property type="entry name" value="SPOR-like_dom"/>
</dbReference>
<keyword evidence="2" id="KW-0732">Signal</keyword>
<sequence>MDTTLVIKPRMLGLKLLSMAVMAFPLVSHSVSAEEFLCDATQASTNELPVLDKSCPIGKGLWGNQKPKGAQSSYWIQCGVLSKPLSLAKAKSIYQHISTDVWSKPEDKGYRCLIGPYDDFSNARTELAKVKTEPEYKEAFIREVTKSKQASNTKPSKDTQTNPAPKKERTAAAAKPSATVAVPVIAPVVAENSTLQETRDTEKVVTRLTTTIDGLEYRVPYTNDQDGQFYMEHGLPWNRLDYTAATEVCDAMSMRLPLEKEWETLLAAEIMLDNNWPMHLPYWGYEKKGLFTSGKVSQLKGTSLLNIVCVK</sequence>
<evidence type="ECO:0000313" key="4">
    <source>
        <dbReference type="EMBL" id="OCH78769.1"/>
    </source>
</evidence>
<dbReference type="SUPFAM" id="SSF56436">
    <property type="entry name" value="C-type lectin-like"/>
    <property type="match status" value="1"/>
</dbReference>
<comment type="caution">
    <text evidence="4">The sequence shown here is derived from an EMBL/GenBank/DDBJ whole genome shotgun (WGS) entry which is preliminary data.</text>
</comment>
<name>A0A1B9R3D6_9VIBR</name>
<dbReference type="RefSeq" id="WP_065576180.1">
    <property type="nucleotide sequence ID" value="NZ_JBNGCH010000003.1"/>
</dbReference>
<evidence type="ECO:0000256" key="1">
    <source>
        <dbReference type="SAM" id="MobiDB-lite"/>
    </source>
</evidence>